<evidence type="ECO:0000256" key="3">
    <source>
        <dbReference type="ARBA" id="ARBA00022692"/>
    </source>
</evidence>
<evidence type="ECO:0000259" key="8">
    <source>
        <dbReference type="Pfam" id="PF01529"/>
    </source>
</evidence>
<dbReference type="InterPro" id="IPR039859">
    <property type="entry name" value="PFA4/ZDH16/20/ERF2-like"/>
</dbReference>
<feature type="transmembrane region" description="Helical" evidence="7">
    <location>
        <begin position="7"/>
        <end position="34"/>
    </location>
</feature>
<keyword evidence="2 7" id="KW-0808">Transferase</keyword>
<comment type="subcellular location">
    <subcellularLocation>
        <location evidence="1">Membrane</location>
        <topology evidence="1">Multi-pass membrane protein</topology>
    </subcellularLocation>
</comment>
<protein>
    <recommendedName>
        <fullName evidence="7">Palmitoyltransferase</fullName>
        <ecNumber evidence="7">2.3.1.225</ecNumber>
    </recommendedName>
</protein>
<dbReference type="AlphaFoldDB" id="A0A7S1AGX5"/>
<keyword evidence="5 7" id="KW-0472">Membrane</keyword>
<dbReference type="GO" id="GO:0016020">
    <property type="term" value="C:membrane"/>
    <property type="evidence" value="ECO:0007669"/>
    <property type="project" value="UniProtKB-SubCell"/>
</dbReference>
<feature type="transmembrane region" description="Helical" evidence="7">
    <location>
        <begin position="124"/>
        <end position="148"/>
    </location>
</feature>
<dbReference type="PROSITE" id="PS50216">
    <property type="entry name" value="DHHC"/>
    <property type="match status" value="1"/>
</dbReference>
<keyword evidence="6 7" id="KW-0012">Acyltransferase</keyword>
<gene>
    <name evidence="9" type="ORF">NSCI0253_LOCUS26920</name>
</gene>
<dbReference type="Pfam" id="PF01529">
    <property type="entry name" value="DHHC"/>
    <property type="match status" value="1"/>
</dbReference>
<comment type="catalytic activity">
    <reaction evidence="7">
        <text>L-cysteinyl-[protein] + hexadecanoyl-CoA = S-hexadecanoyl-L-cysteinyl-[protein] + CoA</text>
        <dbReference type="Rhea" id="RHEA:36683"/>
        <dbReference type="Rhea" id="RHEA-COMP:10131"/>
        <dbReference type="Rhea" id="RHEA-COMP:11032"/>
        <dbReference type="ChEBI" id="CHEBI:29950"/>
        <dbReference type="ChEBI" id="CHEBI:57287"/>
        <dbReference type="ChEBI" id="CHEBI:57379"/>
        <dbReference type="ChEBI" id="CHEBI:74151"/>
        <dbReference type="EC" id="2.3.1.225"/>
    </reaction>
</comment>
<proteinExistence type="inferred from homology"/>
<evidence type="ECO:0000256" key="6">
    <source>
        <dbReference type="ARBA" id="ARBA00023315"/>
    </source>
</evidence>
<organism evidence="9">
    <name type="scientific">Noctiluca scintillans</name>
    <name type="common">Sea sparkle</name>
    <name type="synonym">Red tide dinoflagellate</name>
    <dbReference type="NCBI Taxonomy" id="2966"/>
    <lineage>
        <taxon>Eukaryota</taxon>
        <taxon>Sar</taxon>
        <taxon>Alveolata</taxon>
        <taxon>Dinophyceae</taxon>
        <taxon>Noctilucales</taxon>
        <taxon>Noctilucaceae</taxon>
        <taxon>Noctiluca</taxon>
    </lineage>
</organism>
<dbReference type="GO" id="GO:0019706">
    <property type="term" value="F:protein-cysteine S-palmitoyltransferase activity"/>
    <property type="evidence" value="ECO:0007669"/>
    <property type="project" value="UniProtKB-EC"/>
</dbReference>
<evidence type="ECO:0000256" key="7">
    <source>
        <dbReference type="RuleBase" id="RU079119"/>
    </source>
</evidence>
<sequence length="285" mass="31193">MWCVVDCCGAFCVLIAYGLLSVSNVTVLTCGIWPHGQIGHMLSLAVYEIWFLLSIVSHLTCMLTDPGALPKDIAVGNEPSCKRCKAPKPIVAHHCSICDRCIMRMDHHCPWVNNCVGARNQKHFLLFIFYVFLQCWTAVFCLGAAALAGAGRGDDFLSPESVRQIRGVAARRAAREAALESARQAAVAAGLPPPLGEAQILACMLIITVAVVFGLFTTIMLFEQLSNIVSNQTGIDALKGIAAKQRPWRESLQEVMGKGPSWRWLLPTPVRRAQVHDEFSIAHKV</sequence>
<comment type="similarity">
    <text evidence="7">Belongs to the DHHC palmitoyltransferase family.</text>
</comment>
<keyword evidence="3 7" id="KW-0812">Transmembrane</keyword>
<evidence type="ECO:0000256" key="1">
    <source>
        <dbReference type="ARBA" id="ARBA00004141"/>
    </source>
</evidence>
<evidence type="ECO:0000256" key="5">
    <source>
        <dbReference type="ARBA" id="ARBA00023136"/>
    </source>
</evidence>
<evidence type="ECO:0000256" key="2">
    <source>
        <dbReference type="ARBA" id="ARBA00022679"/>
    </source>
</evidence>
<dbReference type="EC" id="2.3.1.225" evidence="7"/>
<name>A0A7S1AGX5_NOCSC</name>
<comment type="domain">
    <text evidence="7">The DHHC domain is required for palmitoyltransferase activity.</text>
</comment>
<evidence type="ECO:0000313" key="9">
    <source>
        <dbReference type="EMBL" id="CAD8852570.1"/>
    </source>
</evidence>
<dbReference type="EMBL" id="HBFQ01038026">
    <property type="protein sequence ID" value="CAD8852570.1"/>
    <property type="molecule type" value="Transcribed_RNA"/>
</dbReference>
<feature type="transmembrane region" description="Helical" evidence="7">
    <location>
        <begin position="198"/>
        <end position="222"/>
    </location>
</feature>
<dbReference type="InterPro" id="IPR001594">
    <property type="entry name" value="Palmitoyltrfase_DHHC"/>
</dbReference>
<feature type="domain" description="Palmitoyltransferase DHHC" evidence="8">
    <location>
        <begin position="80"/>
        <end position="239"/>
    </location>
</feature>
<evidence type="ECO:0000256" key="4">
    <source>
        <dbReference type="ARBA" id="ARBA00022989"/>
    </source>
</evidence>
<accession>A0A7S1AGX5</accession>
<keyword evidence="4 7" id="KW-1133">Transmembrane helix</keyword>
<reference evidence="9" key="1">
    <citation type="submission" date="2021-01" db="EMBL/GenBank/DDBJ databases">
        <authorList>
            <person name="Corre E."/>
            <person name="Pelletier E."/>
            <person name="Niang G."/>
            <person name="Scheremetjew M."/>
            <person name="Finn R."/>
            <person name="Kale V."/>
            <person name="Holt S."/>
            <person name="Cochrane G."/>
            <person name="Meng A."/>
            <person name="Brown T."/>
            <person name="Cohen L."/>
        </authorList>
    </citation>
    <scope>NUCLEOTIDE SEQUENCE</scope>
</reference>
<feature type="transmembrane region" description="Helical" evidence="7">
    <location>
        <begin position="40"/>
        <end position="61"/>
    </location>
</feature>
<dbReference type="PANTHER" id="PTHR12246">
    <property type="entry name" value="PALMITOYLTRANSFERASE ZDHHC16"/>
    <property type="match status" value="1"/>
</dbReference>